<keyword evidence="2" id="KW-1185">Reference proteome</keyword>
<dbReference type="Proteomes" id="UP000266273">
    <property type="component" value="Unassembled WGS sequence"/>
</dbReference>
<sequence>MTSRLEARLEDLALRDRIAREALGANGEKLKDAIAEKERGERERTGVPEAEIKGIFDWYVWDEYATGAFENVESINLRWVSGDSAKARLLEYVPDPVAPFAFTTSDGRRIKPGRFLTDGGTVPDAATLVSGIDRFGYLPAYLIHDWDYVLHHCGQLPPEVTQAAADRALLEALKTMMTGGLISESRKDFWAIKTALERFAASYWDADTPCSLEV</sequence>
<evidence type="ECO:0008006" key="3">
    <source>
        <dbReference type="Google" id="ProtNLM"/>
    </source>
</evidence>
<proteinExistence type="predicted"/>
<evidence type="ECO:0000313" key="2">
    <source>
        <dbReference type="Proteomes" id="UP000266273"/>
    </source>
</evidence>
<protein>
    <recommendedName>
        <fullName evidence="3">DUF1353 domain-containing protein</fullName>
    </recommendedName>
</protein>
<gene>
    <name evidence="1" type="ORF">BXY53_1939</name>
</gene>
<dbReference type="EMBL" id="QXDF01000001">
    <property type="protein sequence ID" value="RIA56826.1"/>
    <property type="molecule type" value="Genomic_DNA"/>
</dbReference>
<reference evidence="1 2" key="1">
    <citation type="submission" date="2018-08" db="EMBL/GenBank/DDBJ databases">
        <title>Genomic Encyclopedia of Archaeal and Bacterial Type Strains, Phase II (KMG-II): from individual species to whole genera.</title>
        <authorList>
            <person name="Goeker M."/>
        </authorList>
    </citation>
    <scope>NUCLEOTIDE SEQUENCE [LARGE SCALE GENOMIC DNA]</scope>
    <source>
        <strain evidence="1 2">DSM 5002</strain>
    </source>
</reference>
<comment type="caution">
    <text evidence="1">The sequence shown here is derived from an EMBL/GenBank/DDBJ whole genome shotgun (WGS) entry which is preliminary data.</text>
</comment>
<dbReference type="AlphaFoldDB" id="A0A397Q6D6"/>
<dbReference type="OrthoDB" id="9181317at2"/>
<accession>A0A397Q6D6</accession>
<name>A0A397Q6D6_9HYPH</name>
<organism evidence="1 2">
    <name type="scientific">Dichotomicrobium thermohalophilum</name>
    <dbReference type="NCBI Taxonomy" id="933063"/>
    <lineage>
        <taxon>Bacteria</taxon>
        <taxon>Pseudomonadati</taxon>
        <taxon>Pseudomonadota</taxon>
        <taxon>Alphaproteobacteria</taxon>
        <taxon>Hyphomicrobiales</taxon>
        <taxon>Hyphomicrobiaceae</taxon>
        <taxon>Dichotomicrobium</taxon>
    </lineage>
</organism>
<dbReference type="RefSeq" id="WP_119061584.1">
    <property type="nucleotide sequence ID" value="NZ_QXDF01000001.1"/>
</dbReference>
<evidence type="ECO:0000313" key="1">
    <source>
        <dbReference type="EMBL" id="RIA56826.1"/>
    </source>
</evidence>